<protein>
    <submittedName>
        <fullName evidence="2">Uncharacterized protein</fullName>
    </submittedName>
</protein>
<evidence type="ECO:0000313" key="2">
    <source>
        <dbReference type="EMBL" id="MDE8648989.1"/>
    </source>
</evidence>
<dbReference type="Proteomes" id="UP001217325">
    <property type="component" value="Unassembled WGS sequence"/>
</dbReference>
<accession>A0AAW6LQK7</accession>
<keyword evidence="1" id="KW-0732">Signal</keyword>
<feature type="signal peptide" evidence="1">
    <location>
        <begin position="1"/>
        <end position="17"/>
    </location>
</feature>
<dbReference type="EMBL" id="JARDXE010000023">
    <property type="protein sequence ID" value="MDE8648989.1"/>
    <property type="molecule type" value="Genomic_DNA"/>
</dbReference>
<dbReference type="AlphaFoldDB" id="A0AAW6LQK7"/>
<reference evidence="2" key="1">
    <citation type="submission" date="2023-02" db="EMBL/GenBank/DDBJ databases">
        <title>A novel hydrolase synthesized by Rhodococcus erythropolis HQ is responsible for the detoxification of Zearalenone.</title>
        <authorList>
            <person name="Hu J."/>
            <person name="Xu J."/>
        </authorList>
    </citation>
    <scope>NUCLEOTIDE SEQUENCE</scope>
    <source>
        <strain evidence="2">HQ</strain>
    </source>
</reference>
<comment type="caution">
    <text evidence="2">The sequence shown here is derived from an EMBL/GenBank/DDBJ whole genome shotgun (WGS) entry which is preliminary data.</text>
</comment>
<feature type="chain" id="PRO_5043510127" evidence="1">
    <location>
        <begin position="18"/>
        <end position="109"/>
    </location>
</feature>
<proteinExistence type="predicted"/>
<organism evidence="2 3">
    <name type="scientific">Rhodococcus qingshengii</name>
    <dbReference type="NCBI Taxonomy" id="334542"/>
    <lineage>
        <taxon>Bacteria</taxon>
        <taxon>Bacillati</taxon>
        <taxon>Actinomycetota</taxon>
        <taxon>Actinomycetes</taxon>
        <taxon>Mycobacteriales</taxon>
        <taxon>Nocardiaceae</taxon>
        <taxon>Rhodococcus</taxon>
        <taxon>Rhodococcus erythropolis group</taxon>
    </lineage>
</organism>
<evidence type="ECO:0000313" key="3">
    <source>
        <dbReference type="Proteomes" id="UP001217325"/>
    </source>
</evidence>
<sequence length="109" mass="10641">MPRTLKAVAATSVLAFAAAGALLVVDTGAAAPARTDQGGGESSLVQVAPTATGLPVSQWLAGLAQCPPGEVDPVDPCAALADLNQASSGDFEITVPAGGHDLSVMYPAG</sequence>
<name>A0AAW6LQK7_RHOSG</name>
<evidence type="ECO:0000256" key="1">
    <source>
        <dbReference type="SAM" id="SignalP"/>
    </source>
</evidence>
<dbReference type="RefSeq" id="WP_275232703.1">
    <property type="nucleotide sequence ID" value="NZ_JARDXE010000023.1"/>
</dbReference>
<gene>
    <name evidence="2" type="ORF">PXH69_28860</name>
</gene>